<gene>
    <name evidence="4" type="primary">LRRC43-1</name>
    <name evidence="4" type="ORF">Y1Q_0018756</name>
</gene>
<dbReference type="GO" id="GO:0005737">
    <property type="term" value="C:cytoplasm"/>
    <property type="evidence" value="ECO:0007669"/>
    <property type="project" value="TreeGrafter"/>
</dbReference>
<dbReference type="Gene3D" id="3.80.10.10">
    <property type="entry name" value="Ribonuclease Inhibitor"/>
    <property type="match status" value="2"/>
</dbReference>
<dbReference type="AlphaFoldDB" id="A0A151NTD6"/>
<feature type="region of interest" description="Disordered" evidence="3">
    <location>
        <begin position="417"/>
        <end position="456"/>
    </location>
</feature>
<keyword evidence="5" id="KW-1185">Reference proteome</keyword>
<organism evidence="4 5">
    <name type="scientific">Alligator mississippiensis</name>
    <name type="common">American alligator</name>
    <dbReference type="NCBI Taxonomy" id="8496"/>
    <lineage>
        <taxon>Eukaryota</taxon>
        <taxon>Metazoa</taxon>
        <taxon>Chordata</taxon>
        <taxon>Craniata</taxon>
        <taxon>Vertebrata</taxon>
        <taxon>Euteleostomi</taxon>
        <taxon>Archelosauria</taxon>
        <taxon>Archosauria</taxon>
        <taxon>Crocodylia</taxon>
        <taxon>Alligatoridae</taxon>
        <taxon>Alligatorinae</taxon>
        <taxon>Alligator</taxon>
    </lineage>
</organism>
<comment type="caution">
    <text evidence="4">The sequence shown here is derived from an EMBL/GenBank/DDBJ whole genome shotgun (WGS) entry which is preliminary data.</text>
</comment>
<dbReference type="PROSITE" id="PS51450">
    <property type="entry name" value="LRR"/>
    <property type="match status" value="2"/>
</dbReference>
<evidence type="ECO:0000256" key="3">
    <source>
        <dbReference type="SAM" id="MobiDB-lite"/>
    </source>
</evidence>
<feature type="compositionally biased region" description="Basic and acidic residues" evidence="3">
    <location>
        <begin position="491"/>
        <end position="505"/>
    </location>
</feature>
<evidence type="ECO:0000313" key="4">
    <source>
        <dbReference type="EMBL" id="KYO39725.1"/>
    </source>
</evidence>
<feature type="compositionally biased region" description="Basic and acidic residues" evidence="3">
    <location>
        <begin position="1"/>
        <end position="10"/>
    </location>
</feature>
<sequence>MNKSWSESRKKTPHGHVAQRAAGAAPGEEADVPGEESLEALMEFVSSQGSPWALPPGCSPEDQHLKELAVQSPQLIQDSFIFLFFTSLRLVDKGVSEVDEELLKFQNLEELVLSANKISEINSANLPRTLKVLELCGNKIVALQDLCSHPPPQLQHLGLGYNLLGSSEDEHLTGQFWPNLLSLDLSFNNFTDLLGLVSKLATLRKLRVLVLQGNPLALIPGYRGLIIDSLPKLCILDDVSILPDEKHRFYGLSSQPELMVNEAQIVVTVGKIQGIPCPTTLEQLESGLDSPVIAYSYYVTYEFAEGENSKGAKSAEVPKLQESSAVATPYPKSPQRDTHEGDEVQSLLQQEMSANPANTHQTLRKPWAETVECSYRKEHVVTDLVALKGYLRAGTTVTVMEEKVLSWPVIASPVENASKKGKAEKGKQKDSAKGAKPSDKPKQKKEAPAELRSDPPILRTLGARHVKLESLLAGDKLVATVCDFGVLIPERITRPPSPKEKEGKKGKDRSKKPKPEGESTASQKPTAPAKGKGKHKESPEMKEDEETQPVPLTVEFHVQLLRWTAASDARR</sequence>
<evidence type="ECO:0000256" key="2">
    <source>
        <dbReference type="ARBA" id="ARBA00022737"/>
    </source>
</evidence>
<reference evidence="4 5" key="1">
    <citation type="journal article" date="2012" name="Genome Biol.">
        <title>Sequencing three crocodilian genomes to illuminate the evolution of archosaurs and amniotes.</title>
        <authorList>
            <person name="St John J.A."/>
            <person name="Braun E.L."/>
            <person name="Isberg S.R."/>
            <person name="Miles L.G."/>
            <person name="Chong A.Y."/>
            <person name="Gongora J."/>
            <person name="Dalzell P."/>
            <person name="Moran C."/>
            <person name="Bed'hom B."/>
            <person name="Abzhanov A."/>
            <person name="Burgess S.C."/>
            <person name="Cooksey A.M."/>
            <person name="Castoe T.A."/>
            <person name="Crawford N.G."/>
            <person name="Densmore L.D."/>
            <person name="Drew J.C."/>
            <person name="Edwards S.V."/>
            <person name="Faircloth B.C."/>
            <person name="Fujita M.K."/>
            <person name="Greenwold M.J."/>
            <person name="Hoffmann F.G."/>
            <person name="Howard J.M."/>
            <person name="Iguchi T."/>
            <person name="Janes D.E."/>
            <person name="Khan S.Y."/>
            <person name="Kohno S."/>
            <person name="de Koning A.J."/>
            <person name="Lance S.L."/>
            <person name="McCarthy F.M."/>
            <person name="McCormack J.E."/>
            <person name="Merchant M.E."/>
            <person name="Peterson D.G."/>
            <person name="Pollock D.D."/>
            <person name="Pourmand N."/>
            <person name="Raney B.J."/>
            <person name="Roessler K.A."/>
            <person name="Sanford J.R."/>
            <person name="Sawyer R.H."/>
            <person name="Schmidt C.J."/>
            <person name="Triplett E.W."/>
            <person name="Tuberville T.D."/>
            <person name="Venegas-Anaya M."/>
            <person name="Howard J.T."/>
            <person name="Jarvis E.D."/>
            <person name="Guillette L.J.Jr."/>
            <person name="Glenn T.C."/>
            <person name="Green R.E."/>
            <person name="Ray D.A."/>
        </authorList>
    </citation>
    <scope>NUCLEOTIDE SEQUENCE [LARGE SCALE GENOMIC DNA]</scope>
    <source>
        <strain evidence="4">KSC_2009_1</strain>
    </source>
</reference>
<feature type="region of interest" description="Disordered" evidence="3">
    <location>
        <begin position="312"/>
        <end position="342"/>
    </location>
</feature>
<dbReference type="InterPro" id="IPR032675">
    <property type="entry name" value="LRR_dom_sf"/>
</dbReference>
<dbReference type="SUPFAM" id="SSF52058">
    <property type="entry name" value="L domain-like"/>
    <property type="match status" value="1"/>
</dbReference>
<dbReference type="Proteomes" id="UP000050525">
    <property type="component" value="Unassembled WGS sequence"/>
</dbReference>
<keyword evidence="2" id="KW-0677">Repeat</keyword>
<name>A0A151NTD6_ALLMI</name>
<dbReference type="PANTHER" id="PTHR15454:SF19">
    <property type="entry name" value="LEUCINE-RICH REPEAT-CONTAINING PROTEIN 51"/>
    <property type="match status" value="1"/>
</dbReference>
<dbReference type="InterPro" id="IPR001611">
    <property type="entry name" value="Leu-rich_rpt"/>
</dbReference>
<evidence type="ECO:0000256" key="1">
    <source>
        <dbReference type="ARBA" id="ARBA00022614"/>
    </source>
</evidence>
<accession>A0A151NTD6</accession>
<feature type="compositionally biased region" description="Basic and acidic residues" evidence="3">
    <location>
        <begin position="417"/>
        <end position="453"/>
    </location>
</feature>
<proteinExistence type="predicted"/>
<evidence type="ECO:0000313" key="5">
    <source>
        <dbReference type="Proteomes" id="UP000050525"/>
    </source>
</evidence>
<dbReference type="EMBL" id="AKHW03002185">
    <property type="protein sequence ID" value="KYO39725.1"/>
    <property type="molecule type" value="Genomic_DNA"/>
</dbReference>
<keyword evidence="1" id="KW-0433">Leucine-rich repeat</keyword>
<protein>
    <submittedName>
        <fullName evidence="4">Leucine-rich repeat-containing protein 43 isoform A</fullName>
    </submittedName>
</protein>
<dbReference type="PANTHER" id="PTHR15454">
    <property type="entry name" value="NISCHARIN RELATED"/>
    <property type="match status" value="1"/>
</dbReference>
<feature type="region of interest" description="Disordered" evidence="3">
    <location>
        <begin position="491"/>
        <end position="552"/>
    </location>
</feature>
<feature type="region of interest" description="Disordered" evidence="3">
    <location>
        <begin position="1"/>
        <end position="33"/>
    </location>
</feature>